<keyword evidence="4" id="KW-1185">Reference proteome</keyword>
<gene>
    <name evidence="2" type="ORF">ZHAS_00018662</name>
</gene>
<organism evidence="2">
    <name type="scientific">Anopheles sinensis</name>
    <name type="common">Mosquito</name>
    <dbReference type="NCBI Taxonomy" id="74873"/>
    <lineage>
        <taxon>Eukaryota</taxon>
        <taxon>Metazoa</taxon>
        <taxon>Ecdysozoa</taxon>
        <taxon>Arthropoda</taxon>
        <taxon>Hexapoda</taxon>
        <taxon>Insecta</taxon>
        <taxon>Pterygota</taxon>
        <taxon>Neoptera</taxon>
        <taxon>Endopterygota</taxon>
        <taxon>Diptera</taxon>
        <taxon>Nematocera</taxon>
        <taxon>Culicoidea</taxon>
        <taxon>Culicidae</taxon>
        <taxon>Anophelinae</taxon>
        <taxon>Anopheles</taxon>
    </lineage>
</organism>
<evidence type="ECO:0000313" key="2">
    <source>
        <dbReference type="EMBL" id="KFB50630.1"/>
    </source>
</evidence>
<accession>A0A084WK86</accession>
<evidence type="ECO:0000313" key="4">
    <source>
        <dbReference type="Proteomes" id="UP000030765"/>
    </source>
</evidence>
<dbReference type="VEuPathDB" id="VectorBase:ASIC018662"/>
<dbReference type="Proteomes" id="UP000030765">
    <property type="component" value="Unassembled WGS sequence"/>
</dbReference>
<dbReference type="EMBL" id="ATLV01024099">
    <property type="status" value="NOT_ANNOTATED_CDS"/>
    <property type="molecule type" value="Genomic_DNA"/>
</dbReference>
<sequence length="68" mass="7466">MQPTARTHGDRLFHRPSFGERPSEQPSRLSSSAMSFGDWRAKVGGFGDGGARPTNRPIWPGLGTVWGR</sequence>
<feature type="compositionally biased region" description="Polar residues" evidence="1">
    <location>
        <begin position="24"/>
        <end position="34"/>
    </location>
</feature>
<protein>
    <submittedName>
        <fullName evidence="2 3">Uncharacterized protein</fullName>
    </submittedName>
</protein>
<dbReference type="EMBL" id="KE525349">
    <property type="protein sequence ID" value="KFB50630.1"/>
    <property type="molecule type" value="Genomic_DNA"/>
</dbReference>
<reference evidence="2 4" key="1">
    <citation type="journal article" date="2014" name="BMC Genomics">
        <title>Genome sequence of Anopheles sinensis provides insight into genetics basis of mosquito competence for malaria parasites.</title>
        <authorList>
            <person name="Zhou D."/>
            <person name="Zhang D."/>
            <person name="Ding G."/>
            <person name="Shi L."/>
            <person name="Hou Q."/>
            <person name="Ye Y."/>
            <person name="Xu Y."/>
            <person name="Zhou H."/>
            <person name="Xiong C."/>
            <person name="Li S."/>
            <person name="Yu J."/>
            <person name="Hong S."/>
            <person name="Yu X."/>
            <person name="Zou P."/>
            <person name="Chen C."/>
            <person name="Chang X."/>
            <person name="Wang W."/>
            <person name="Lv Y."/>
            <person name="Sun Y."/>
            <person name="Ma L."/>
            <person name="Shen B."/>
            <person name="Zhu C."/>
        </authorList>
    </citation>
    <scope>NUCLEOTIDE SEQUENCE [LARGE SCALE GENOMIC DNA]</scope>
</reference>
<dbReference type="EnsemblMetazoa" id="ASIC018662-RA">
    <property type="protein sequence ID" value="ASIC018662-PA"/>
    <property type="gene ID" value="ASIC018662"/>
</dbReference>
<proteinExistence type="predicted"/>
<feature type="compositionally biased region" description="Basic and acidic residues" evidence="1">
    <location>
        <begin position="7"/>
        <end position="23"/>
    </location>
</feature>
<feature type="region of interest" description="Disordered" evidence="1">
    <location>
        <begin position="1"/>
        <end position="68"/>
    </location>
</feature>
<reference evidence="3" key="2">
    <citation type="submission" date="2020-05" db="UniProtKB">
        <authorList>
            <consortium name="EnsemblMetazoa"/>
        </authorList>
    </citation>
    <scope>IDENTIFICATION</scope>
</reference>
<dbReference type="AlphaFoldDB" id="A0A084WK86"/>
<evidence type="ECO:0000256" key="1">
    <source>
        <dbReference type="SAM" id="MobiDB-lite"/>
    </source>
</evidence>
<evidence type="ECO:0000313" key="3">
    <source>
        <dbReference type="EnsemblMetazoa" id="ASIC018662-PA"/>
    </source>
</evidence>
<name>A0A084WK86_ANOSI</name>